<dbReference type="EMBL" id="CP097649">
    <property type="protein sequence ID" value="URI14338.1"/>
    <property type="molecule type" value="Genomic_DNA"/>
</dbReference>
<dbReference type="RefSeq" id="WP_250201466.1">
    <property type="nucleotide sequence ID" value="NZ_CP097649.1"/>
</dbReference>
<gene>
    <name evidence="1" type="ORF">M8231_10945</name>
</gene>
<evidence type="ECO:0000313" key="1">
    <source>
        <dbReference type="EMBL" id="URI14338.1"/>
    </source>
</evidence>
<protein>
    <submittedName>
        <fullName evidence="1">Uncharacterized protein</fullName>
    </submittedName>
</protein>
<dbReference type="Proteomes" id="UP001055429">
    <property type="component" value="Chromosome"/>
</dbReference>
<evidence type="ECO:0000313" key="2">
    <source>
        <dbReference type="Proteomes" id="UP001055429"/>
    </source>
</evidence>
<sequence length="124" mass="13144">MQYAPLQRRLADHLLGRPDPSGAQEVFVGTRAVDDGWVVALLRIDGCTSEEQAAWFGSVVQGDLHAHLRHANQEDVSAEAVQVEWAVPAGGVGWSVAIFVTLGSMAEAMAVAGFLKEYAAPTAA</sequence>
<name>A0ABY4SJD0_9CAUL</name>
<reference evidence="1" key="1">
    <citation type="submission" date="2022-05" db="EMBL/GenBank/DDBJ databases">
        <title>Brevundimonas albigilva TT17 genome sequence.</title>
        <authorList>
            <person name="Lee K."/>
            <person name="Son H."/>
        </authorList>
    </citation>
    <scope>NUCLEOTIDE SEQUENCE</scope>
    <source>
        <strain evidence="1">TT17</strain>
    </source>
</reference>
<accession>A0ABY4SJD0</accession>
<organism evidence="1 2">
    <name type="scientific">Brevundimonas albigilva</name>
    <dbReference type="NCBI Taxonomy" id="1312364"/>
    <lineage>
        <taxon>Bacteria</taxon>
        <taxon>Pseudomonadati</taxon>
        <taxon>Pseudomonadota</taxon>
        <taxon>Alphaproteobacteria</taxon>
        <taxon>Caulobacterales</taxon>
        <taxon>Caulobacteraceae</taxon>
        <taxon>Brevundimonas</taxon>
    </lineage>
</organism>
<proteinExistence type="predicted"/>
<keyword evidence="2" id="KW-1185">Reference proteome</keyword>